<keyword evidence="3" id="KW-1185">Reference proteome</keyword>
<feature type="transmembrane region" description="Helical" evidence="1">
    <location>
        <begin position="35"/>
        <end position="56"/>
    </location>
</feature>
<comment type="caution">
    <text evidence="2">The sequence shown here is derived from an EMBL/GenBank/DDBJ whole genome shotgun (WGS) entry which is preliminary data.</text>
</comment>
<protein>
    <recommendedName>
        <fullName evidence="4">DUF3955 domain-containing protein</fullName>
    </recommendedName>
</protein>
<proteinExistence type="predicted"/>
<dbReference type="RefSeq" id="WP_139001052.1">
    <property type="nucleotide sequence ID" value="NZ_BAABAV010000001.1"/>
</dbReference>
<evidence type="ECO:0000313" key="3">
    <source>
        <dbReference type="Proteomes" id="UP001500027"/>
    </source>
</evidence>
<reference evidence="3" key="1">
    <citation type="journal article" date="2019" name="Int. J. Syst. Evol. Microbiol.">
        <title>The Global Catalogue of Microorganisms (GCM) 10K type strain sequencing project: providing services to taxonomists for standard genome sequencing and annotation.</title>
        <authorList>
            <consortium name="The Broad Institute Genomics Platform"/>
            <consortium name="The Broad Institute Genome Sequencing Center for Infectious Disease"/>
            <person name="Wu L."/>
            <person name="Ma J."/>
        </authorList>
    </citation>
    <scope>NUCLEOTIDE SEQUENCE [LARGE SCALE GENOMIC DNA]</scope>
    <source>
        <strain evidence="3">JCM 17452</strain>
    </source>
</reference>
<evidence type="ECO:0008006" key="4">
    <source>
        <dbReference type="Google" id="ProtNLM"/>
    </source>
</evidence>
<dbReference type="Proteomes" id="UP001500027">
    <property type="component" value="Unassembled WGS sequence"/>
</dbReference>
<keyword evidence="1" id="KW-1133">Transmembrane helix</keyword>
<keyword evidence="1" id="KW-0812">Transmembrane</keyword>
<name>A0ABP8EA32_9FLAO</name>
<keyword evidence="1" id="KW-0472">Membrane</keyword>
<dbReference type="EMBL" id="BAABAV010000001">
    <property type="protein sequence ID" value="GAA4269029.1"/>
    <property type="molecule type" value="Genomic_DNA"/>
</dbReference>
<accession>A0ABP8EA32</accession>
<sequence length="67" mass="7408">MKYFAIVIIVIAFGLGVFNITKIDTQAPFEGESIVALITLLASLCAIVLMLILLVSKRIEEKVKTRK</sequence>
<evidence type="ECO:0000256" key="1">
    <source>
        <dbReference type="SAM" id="Phobius"/>
    </source>
</evidence>
<gene>
    <name evidence="2" type="ORF">GCM10022257_11300</name>
</gene>
<evidence type="ECO:0000313" key="2">
    <source>
        <dbReference type="EMBL" id="GAA4269029.1"/>
    </source>
</evidence>
<organism evidence="2 3">
    <name type="scientific">Hyunsoonleella aestuarii</name>
    <dbReference type="NCBI Taxonomy" id="912802"/>
    <lineage>
        <taxon>Bacteria</taxon>
        <taxon>Pseudomonadati</taxon>
        <taxon>Bacteroidota</taxon>
        <taxon>Flavobacteriia</taxon>
        <taxon>Flavobacteriales</taxon>
        <taxon>Flavobacteriaceae</taxon>
    </lineage>
</organism>